<name>A0A0E9RT50_ANGAN</name>
<dbReference type="AlphaFoldDB" id="A0A0E9RT50"/>
<dbReference type="EMBL" id="GBXM01076555">
    <property type="protein sequence ID" value="JAH32022.1"/>
    <property type="molecule type" value="Transcribed_RNA"/>
</dbReference>
<reference evidence="1" key="1">
    <citation type="submission" date="2014-11" db="EMBL/GenBank/DDBJ databases">
        <authorList>
            <person name="Amaro Gonzalez C."/>
        </authorList>
    </citation>
    <scope>NUCLEOTIDE SEQUENCE</scope>
</reference>
<proteinExistence type="predicted"/>
<protein>
    <submittedName>
        <fullName evidence="1">Uncharacterized protein</fullName>
    </submittedName>
</protein>
<evidence type="ECO:0000313" key="1">
    <source>
        <dbReference type="EMBL" id="JAH32022.1"/>
    </source>
</evidence>
<organism evidence="1">
    <name type="scientific">Anguilla anguilla</name>
    <name type="common">European freshwater eel</name>
    <name type="synonym">Muraena anguilla</name>
    <dbReference type="NCBI Taxonomy" id="7936"/>
    <lineage>
        <taxon>Eukaryota</taxon>
        <taxon>Metazoa</taxon>
        <taxon>Chordata</taxon>
        <taxon>Craniata</taxon>
        <taxon>Vertebrata</taxon>
        <taxon>Euteleostomi</taxon>
        <taxon>Actinopterygii</taxon>
        <taxon>Neopterygii</taxon>
        <taxon>Teleostei</taxon>
        <taxon>Anguilliformes</taxon>
        <taxon>Anguillidae</taxon>
        <taxon>Anguilla</taxon>
    </lineage>
</organism>
<sequence>MSNSEFSSCTVKPALCEMHIK</sequence>
<accession>A0A0E9RT50</accession>
<reference evidence="1" key="2">
    <citation type="journal article" date="2015" name="Fish Shellfish Immunol.">
        <title>Early steps in the European eel (Anguilla anguilla)-Vibrio vulnificus interaction in the gills: Role of the RtxA13 toxin.</title>
        <authorList>
            <person name="Callol A."/>
            <person name="Pajuelo D."/>
            <person name="Ebbesson L."/>
            <person name="Teles M."/>
            <person name="MacKenzie S."/>
            <person name="Amaro C."/>
        </authorList>
    </citation>
    <scope>NUCLEOTIDE SEQUENCE</scope>
</reference>